<feature type="transmembrane region" description="Helical" evidence="1">
    <location>
        <begin position="131"/>
        <end position="155"/>
    </location>
</feature>
<gene>
    <name evidence="2" type="ORF">ADEAN_000253600</name>
</gene>
<dbReference type="VEuPathDB" id="TriTrypDB:ADEAN_000253600"/>
<protein>
    <recommendedName>
        <fullName evidence="4">Fusaric acid resistance protein-like</fullName>
    </recommendedName>
</protein>
<dbReference type="AlphaFoldDB" id="A0A7G2C8J9"/>
<dbReference type="EMBL" id="LR877148">
    <property type="protein sequence ID" value="CAD2215083.1"/>
    <property type="molecule type" value="Genomic_DNA"/>
</dbReference>
<reference evidence="2 3" key="1">
    <citation type="submission" date="2020-08" db="EMBL/GenBank/DDBJ databases">
        <authorList>
            <person name="Newling K."/>
            <person name="Davey J."/>
            <person name="Forrester S."/>
        </authorList>
    </citation>
    <scope>NUCLEOTIDE SEQUENCE [LARGE SCALE GENOMIC DNA]</scope>
    <source>
        <strain evidence="3">Crithidia deanei Carvalho (ATCC PRA-265)</strain>
    </source>
</reference>
<keyword evidence="1" id="KW-0472">Membrane</keyword>
<evidence type="ECO:0000313" key="2">
    <source>
        <dbReference type="EMBL" id="CAD2215083.1"/>
    </source>
</evidence>
<proteinExistence type="predicted"/>
<evidence type="ECO:0008006" key="4">
    <source>
        <dbReference type="Google" id="ProtNLM"/>
    </source>
</evidence>
<feature type="transmembrane region" description="Helical" evidence="1">
    <location>
        <begin position="82"/>
        <end position="100"/>
    </location>
</feature>
<dbReference type="OrthoDB" id="10597533at2759"/>
<evidence type="ECO:0000313" key="3">
    <source>
        <dbReference type="Proteomes" id="UP000515908"/>
    </source>
</evidence>
<organism evidence="2 3">
    <name type="scientific">Angomonas deanei</name>
    <dbReference type="NCBI Taxonomy" id="59799"/>
    <lineage>
        <taxon>Eukaryota</taxon>
        <taxon>Discoba</taxon>
        <taxon>Euglenozoa</taxon>
        <taxon>Kinetoplastea</taxon>
        <taxon>Metakinetoplastina</taxon>
        <taxon>Trypanosomatida</taxon>
        <taxon>Trypanosomatidae</taxon>
        <taxon>Strigomonadinae</taxon>
        <taxon>Angomonas</taxon>
    </lineage>
</organism>
<accession>A0A7G2C8J9</accession>
<keyword evidence="1" id="KW-0812">Transmembrane</keyword>
<sequence length="323" mass="36633">MEFVNVGALLLDGVTTPNSSESDHSDNDSFYLKEPAEKKNSGFYFVNHDPPPLRTYVPLHVDTTPLKAYITSLFYPEVYMKVFYAARLTFMVALPLSLLARIPRMMKIFPFHVVIPLFGIVDSRYRTGEQIAGCIMSCQAALFFLVYGTLLNVWNTLDHPSAWWCSVIFGVFVVSLFGDVRSKRYLCLFTALIVGMQHSPGGTRIINPALCARDVVMASGFALLQVFVPPRTNAREADDIMRGVWQHIIRIMKSATVACWSEDPIECTLALSNMATEPIQNALAEMPMKLNFVMYEPWVTTLQLQLRRERVELLQNFRPVYTP</sequence>
<name>A0A7G2C8J9_9TRYP</name>
<evidence type="ECO:0000256" key="1">
    <source>
        <dbReference type="SAM" id="Phobius"/>
    </source>
</evidence>
<feature type="transmembrane region" description="Helical" evidence="1">
    <location>
        <begin position="161"/>
        <end position="178"/>
    </location>
</feature>
<keyword evidence="1" id="KW-1133">Transmembrane helix</keyword>
<dbReference type="Proteomes" id="UP000515908">
    <property type="component" value="Chromosome 04"/>
</dbReference>
<keyword evidence="3" id="KW-1185">Reference proteome</keyword>